<evidence type="ECO:0000313" key="3">
    <source>
        <dbReference type="Proteomes" id="UP000198828"/>
    </source>
</evidence>
<protein>
    <submittedName>
        <fullName evidence="2">TPR repeat-containing protein</fullName>
    </submittedName>
</protein>
<feature type="domain" description="HTH cro/C1-type" evidence="1">
    <location>
        <begin position="12"/>
        <end position="44"/>
    </location>
</feature>
<dbReference type="Gene3D" id="1.10.260.40">
    <property type="entry name" value="lambda repressor-like DNA-binding domains"/>
    <property type="match status" value="1"/>
</dbReference>
<dbReference type="OrthoDB" id="1706248at2"/>
<gene>
    <name evidence="2" type="ORF">SAMN05660923_00826</name>
</gene>
<dbReference type="InterPro" id="IPR011990">
    <property type="entry name" value="TPR-like_helical_dom_sf"/>
</dbReference>
<evidence type="ECO:0000313" key="2">
    <source>
        <dbReference type="EMBL" id="SDW48145.1"/>
    </source>
</evidence>
<dbReference type="PROSITE" id="PS50943">
    <property type="entry name" value="HTH_CROC1"/>
    <property type="match status" value="1"/>
</dbReference>
<reference evidence="2 3" key="1">
    <citation type="submission" date="2016-10" db="EMBL/GenBank/DDBJ databases">
        <authorList>
            <person name="de Groot N.N."/>
        </authorList>
    </citation>
    <scope>NUCLEOTIDE SEQUENCE [LARGE SCALE GENOMIC DNA]</scope>
    <source>
        <strain evidence="2 3">DSM 23310</strain>
    </source>
</reference>
<evidence type="ECO:0000259" key="1">
    <source>
        <dbReference type="PROSITE" id="PS50943"/>
    </source>
</evidence>
<dbReference type="InterPro" id="IPR001387">
    <property type="entry name" value="Cro/C1-type_HTH"/>
</dbReference>
<dbReference type="AlphaFoldDB" id="A0A1H2TW72"/>
<dbReference type="Gene3D" id="1.25.40.10">
    <property type="entry name" value="Tetratricopeptide repeat domain"/>
    <property type="match status" value="2"/>
</dbReference>
<name>A0A1H2TW72_9FIRM</name>
<dbReference type="CDD" id="cd00093">
    <property type="entry name" value="HTH_XRE"/>
    <property type="match status" value="1"/>
</dbReference>
<dbReference type="SUPFAM" id="SSF47413">
    <property type="entry name" value="lambda repressor-like DNA-binding domains"/>
    <property type="match status" value="1"/>
</dbReference>
<proteinExistence type="predicted"/>
<accession>A0A1H2TW72</accession>
<organism evidence="2 3">
    <name type="scientific">Tepidimicrobium xylanilyticum</name>
    <dbReference type="NCBI Taxonomy" id="1123352"/>
    <lineage>
        <taxon>Bacteria</taxon>
        <taxon>Bacillati</taxon>
        <taxon>Bacillota</taxon>
        <taxon>Tissierellia</taxon>
        <taxon>Tissierellales</taxon>
        <taxon>Tepidimicrobiaceae</taxon>
        <taxon>Tepidimicrobium</taxon>
    </lineage>
</organism>
<dbReference type="Proteomes" id="UP000198828">
    <property type="component" value="Unassembled WGS sequence"/>
</dbReference>
<dbReference type="GO" id="GO:0003677">
    <property type="term" value="F:DNA binding"/>
    <property type="evidence" value="ECO:0007669"/>
    <property type="project" value="InterPro"/>
</dbReference>
<keyword evidence="3" id="KW-1185">Reference proteome</keyword>
<dbReference type="RefSeq" id="WP_093751139.1">
    <property type="nucleotide sequence ID" value="NZ_FNNG01000002.1"/>
</dbReference>
<dbReference type="EMBL" id="FNNG01000002">
    <property type="protein sequence ID" value="SDW48145.1"/>
    <property type="molecule type" value="Genomic_DNA"/>
</dbReference>
<dbReference type="SUPFAM" id="SSF48452">
    <property type="entry name" value="TPR-like"/>
    <property type="match status" value="1"/>
</dbReference>
<dbReference type="InterPro" id="IPR010982">
    <property type="entry name" value="Lambda_DNA-bd_dom_sf"/>
</dbReference>
<sequence>MRDSSITVGENIKRIRKDLNLKQHELAGKDITRNLISLIENDKTPIYHNVANIISINVNRILYERGLDVYIQPEDILNPERYEARKQANQYIEKLTKRLEKKDYQFQLEELNEIENFLNKWNFIDKKVKIYELLGDIFYNAKDSNREHYYYLKALEISYEHPFLKERYKIILKLVSNYILTEKFDEAIKLCNFALSTQDDIPSKYKGAFHYNCGLAYYYKKEYGNCLNELIDAKYYVTTSDYREIKKILLLEGICNCELKNYNSAIRSYNKLLEVLEENCDPEELSLTYINIAQTYIEMEDMAKVMEFYTKANNSLQNISEQCFELPKILFSMVNICSYLNETNLCETYLLDALCLSENHKDKNLFSNILSKLLDFYAETDQYSKVHMILEAYSDKIYSIGINKDFIVILKILYSLIQQNNNLDALQLIKNLLNKEVQ</sequence>